<evidence type="ECO:0000256" key="2">
    <source>
        <dbReference type="ARBA" id="ARBA00012438"/>
    </source>
</evidence>
<dbReference type="GO" id="GO:0046983">
    <property type="term" value="F:protein dimerization activity"/>
    <property type="evidence" value="ECO:0007669"/>
    <property type="project" value="InterPro"/>
</dbReference>
<dbReference type="Proteomes" id="UP000275069">
    <property type="component" value="Chromosome"/>
</dbReference>
<keyword evidence="7" id="KW-0067">ATP-binding</keyword>
<dbReference type="InterPro" id="IPR011712">
    <property type="entry name" value="Sig_transdc_His_kin_sub3_dim/P"/>
</dbReference>
<dbReference type="OrthoDB" id="227596at2"/>
<feature type="transmembrane region" description="Helical" evidence="9">
    <location>
        <begin position="120"/>
        <end position="139"/>
    </location>
</feature>
<evidence type="ECO:0000313" key="12">
    <source>
        <dbReference type="EMBL" id="AYG05516.1"/>
    </source>
</evidence>
<dbReference type="SUPFAM" id="SSF55874">
    <property type="entry name" value="ATPase domain of HSP90 chaperone/DNA topoisomerase II/histidine kinase"/>
    <property type="match status" value="1"/>
</dbReference>
<dbReference type="PANTHER" id="PTHR24421">
    <property type="entry name" value="NITRATE/NITRITE SENSOR PROTEIN NARX-RELATED"/>
    <property type="match status" value="1"/>
</dbReference>
<keyword evidence="9" id="KW-0812">Transmembrane</keyword>
<keyword evidence="4" id="KW-0808">Transferase</keyword>
<keyword evidence="6 12" id="KW-0418">Kinase</keyword>
<dbReference type="InterPro" id="IPR055558">
    <property type="entry name" value="DUF7134"/>
</dbReference>
<dbReference type="GO" id="GO:0005524">
    <property type="term" value="F:ATP binding"/>
    <property type="evidence" value="ECO:0007669"/>
    <property type="project" value="UniProtKB-KW"/>
</dbReference>
<evidence type="ECO:0000256" key="6">
    <source>
        <dbReference type="ARBA" id="ARBA00022777"/>
    </source>
</evidence>
<organism evidence="12 13">
    <name type="scientific">Gryllotalpicola protaetiae</name>
    <dbReference type="NCBI Taxonomy" id="2419771"/>
    <lineage>
        <taxon>Bacteria</taxon>
        <taxon>Bacillati</taxon>
        <taxon>Actinomycetota</taxon>
        <taxon>Actinomycetes</taxon>
        <taxon>Micrococcales</taxon>
        <taxon>Microbacteriaceae</taxon>
        <taxon>Gryllotalpicola</taxon>
    </lineage>
</organism>
<reference evidence="12 13" key="1">
    <citation type="submission" date="2018-09" db="EMBL/GenBank/DDBJ databases">
        <title>Genome sequencing of strain 2DFW10M-5.</title>
        <authorList>
            <person name="Heo J."/>
            <person name="Kim S.-J."/>
            <person name="Kwon S.-W."/>
        </authorList>
    </citation>
    <scope>NUCLEOTIDE SEQUENCE [LARGE SCALE GENOMIC DNA]</scope>
    <source>
        <strain evidence="12 13">2DFW10M-5</strain>
    </source>
</reference>
<dbReference type="InterPro" id="IPR050482">
    <property type="entry name" value="Sensor_HK_TwoCompSys"/>
</dbReference>
<dbReference type="GO" id="GO:0016020">
    <property type="term" value="C:membrane"/>
    <property type="evidence" value="ECO:0007669"/>
    <property type="project" value="InterPro"/>
</dbReference>
<keyword evidence="9" id="KW-1133">Transmembrane helix</keyword>
<gene>
    <name evidence="12" type="ORF">D7I44_17245</name>
</gene>
<dbReference type="Pfam" id="PF07730">
    <property type="entry name" value="HisKA_3"/>
    <property type="match status" value="1"/>
</dbReference>
<proteinExistence type="predicted"/>
<keyword evidence="9" id="KW-0472">Membrane</keyword>
<evidence type="ECO:0000256" key="5">
    <source>
        <dbReference type="ARBA" id="ARBA00022741"/>
    </source>
</evidence>
<dbReference type="PANTHER" id="PTHR24421:SF10">
    <property type="entry name" value="NITRATE_NITRITE SENSOR PROTEIN NARQ"/>
    <property type="match status" value="1"/>
</dbReference>
<dbReference type="EMBL" id="CP032624">
    <property type="protein sequence ID" value="AYG05516.1"/>
    <property type="molecule type" value="Genomic_DNA"/>
</dbReference>
<dbReference type="GO" id="GO:0000155">
    <property type="term" value="F:phosphorelay sensor kinase activity"/>
    <property type="evidence" value="ECO:0007669"/>
    <property type="project" value="InterPro"/>
</dbReference>
<feature type="domain" description="DUF7134" evidence="11">
    <location>
        <begin position="9"/>
        <end position="141"/>
    </location>
</feature>
<dbReference type="Gene3D" id="1.20.5.1930">
    <property type="match status" value="1"/>
</dbReference>
<protein>
    <recommendedName>
        <fullName evidence="2">histidine kinase</fullName>
        <ecNumber evidence="2">2.7.13.3</ecNumber>
    </recommendedName>
</protein>
<keyword evidence="3" id="KW-0597">Phosphoprotein</keyword>
<evidence type="ECO:0000256" key="8">
    <source>
        <dbReference type="ARBA" id="ARBA00023012"/>
    </source>
</evidence>
<dbReference type="CDD" id="cd16917">
    <property type="entry name" value="HATPase_UhpB-NarQ-NarX-like"/>
    <property type="match status" value="1"/>
</dbReference>
<dbReference type="KEGG" id="gry:D7I44_17245"/>
<evidence type="ECO:0000259" key="10">
    <source>
        <dbReference type="Pfam" id="PF07730"/>
    </source>
</evidence>
<dbReference type="InterPro" id="IPR036890">
    <property type="entry name" value="HATPase_C_sf"/>
</dbReference>
<evidence type="ECO:0000259" key="11">
    <source>
        <dbReference type="Pfam" id="PF23539"/>
    </source>
</evidence>
<accession>A0A387BWM1</accession>
<keyword evidence="5" id="KW-0547">Nucleotide-binding</keyword>
<dbReference type="Gene3D" id="3.30.565.10">
    <property type="entry name" value="Histidine kinase-like ATPase, C-terminal domain"/>
    <property type="match status" value="1"/>
</dbReference>
<comment type="catalytic activity">
    <reaction evidence="1">
        <text>ATP + protein L-histidine = ADP + protein N-phospho-L-histidine.</text>
        <dbReference type="EC" id="2.7.13.3"/>
    </reaction>
</comment>
<sequence length="374" mass="39074">MVAGLSGLGSERLQFLPLLFVTAAIAVRRLSPGAALALAWVSAAAQLGSRLDPSIHNLGICAVLYATAAYGGRLVRWLGLASAIAGALVATLYLVVLRSWFGGVSYFPIMFPGQARDFSLLFFGSLALLTLSWVSGLLIRSTRAGREAREREAAALHEADLAESRVVLEQERNRIARDMHDVVAHTLAVVIAQADGARFAASARPAVAVGALETISSVARDALGDVRMLLAELRHDEGSTPQPAVADFDALFAQLRAAGLDLRLRETGERVALGAGHEIAAYRIVQEGLTNALRHGAPGQPVALELDWGADALEIELSNELKEAGATGPVPIAGRGHGLPGMQERAQLAGGVLSAGAESGRFVLRAVIPGGVAA</sequence>
<evidence type="ECO:0000313" key="13">
    <source>
        <dbReference type="Proteomes" id="UP000275069"/>
    </source>
</evidence>
<evidence type="ECO:0000256" key="4">
    <source>
        <dbReference type="ARBA" id="ARBA00022679"/>
    </source>
</evidence>
<evidence type="ECO:0000256" key="9">
    <source>
        <dbReference type="SAM" id="Phobius"/>
    </source>
</evidence>
<evidence type="ECO:0000256" key="1">
    <source>
        <dbReference type="ARBA" id="ARBA00000085"/>
    </source>
</evidence>
<keyword evidence="13" id="KW-1185">Reference proteome</keyword>
<keyword evidence="8" id="KW-0902">Two-component regulatory system</keyword>
<dbReference type="EC" id="2.7.13.3" evidence="2"/>
<dbReference type="Pfam" id="PF23539">
    <property type="entry name" value="DUF7134"/>
    <property type="match status" value="1"/>
</dbReference>
<evidence type="ECO:0000256" key="7">
    <source>
        <dbReference type="ARBA" id="ARBA00022840"/>
    </source>
</evidence>
<evidence type="ECO:0000256" key="3">
    <source>
        <dbReference type="ARBA" id="ARBA00022553"/>
    </source>
</evidence>
<name>A0A387BWM1_9MICO</name>
<feature type="domain" description="Signal transduction histidine kinase subgroup 3 dimerisation and phosphoacceptor" evidence="10">
    <location>
        <begin position="171"/>
        <end position="236"/>
    </location>
</feature>
<dbReference type="AlphaFoldDB" id="A0A387BWM1"/>
<feature type="transmembrane region" description="Helical" evidence="9">
    <location>
        <begin position="78"/>
        <end position="100"/>
    </location>
</feature>